<name>A0A8J7GCI3_9ACTN</name>
<dbReference type="AlphaFoldDB" id="A0A8J7GCI3"/>
<keyword evidence="2" id="KW-1185">Reference proteome</keyword>
<organism evidence="1 2">
    <name type="scientific">Longispora fulva</name>
    <dbReference type="NCBI Taxonomy" id="619741"/>
    <lineage>
        <taxon>Bacteria</taxon>
        <taxon>Bacillati</taxon>
        <taxon>Actinomycetota</taxon>
        <taxon>Actinomycetes</taxon>
        <taxon>Micromonosporales</taxon>
        <taxon>Micromonosporaceae</taxon>
        <taxon>Longispora</taxon>
    </lineage>
</organism>
<comment type="caution">
    <text evidence="1">The sequence shown here is derived from an EMBL/GenBank/DDBJ whole genome shotgun (WGS) entry which is preliminary data.</text>
</comment>
<reference evidence="1" key="1">
    <citation type="submission" date="2020-11" db="EMBL/GenBank/DDBJ databases">
        <title>Sequencing the genomes of 1000 actinobacteria strains.</title>
        <authorList>
            <person name="Klenk H.-P."/>
        </authorList>
    </citation>
    <scope>NUCLEOTIDE SEQUENCE</scope>
    <source>
        <strain evidence="1">DSM 45356</strain>
    </source>
</reference>
<dbReference type="Pfam" id="PF19892">
    <property type="entry name" value="DUF6365"/>
    <property type="match status" value="1"/>
</dbReference>
<dbReference type="EMBL" id="JADOUF010000001">
    <property type="protein sequence ID" value="MBG6135605.1"/>
    <property type="molecule type" value="Genomic_DNA"/>
</dbReference>
<proteinExistence type="predicted"/>
<protein>
    <submittedName>
        <fullName evidence="1">Uncharacterized protein</fullName>
    </submittedName>
</protein>
<evidence type="ECO:0000313" key="2">
    <source>
        <dbReference type="Proteomes" id="UP000622552"/>
    </source>
</evidence>
<dbReference type="Proteomes" id="UP000622552">
    <property type="component" value="Unassembled WGS sequence"/>
</dbReference>
<gene>
    <name evidence="1" type="ORF">IW245_001799</name>
</gene>
<dbReference type="RefSeq" id="WP_197002694.1">
    <property type="nucleotide sequence ID" value="NZ_BONS01000002.1"/>
</dbReference>
<dbReference type="InterPro" id="IPR045945">
    <property type="entry name" value="DUF6365"/>
</dbReference>
<accession>A0A8J7GCI3</accession>
<evidence type="ECO:0000313" key="1">
    <source>
        <dbReference type="EMBL" id="MBG6135605.1"/>
    </source>
</evidence>
<sequence>MRLLFLAPSQLSKGDAAVAADLARQIPRKRLQVGFVAAAEAMPQLHDLGMPTLPLNGSTPAENQAILDRVVRGFRPDCLIAADAFAVDQSSDWSGLTLDGLRERYDCPVGSIDRVGWQATDYTADLYGGDRVQMPRLLDGVDLVIRPCPPHAPTGEHAEAGRPTVVYAGLHRGGLKEGGLRPVDIEVPATGAERKPVVFIANSEWEYRNPRESARVAQLIEALPGILHSHLAALGRPLHVVHVGPEAWQMPIAEHIEYRHFTRLPYPMFHARLSAADLFVTTNVLSATLGRAVLAGVPALVLQNRTTVEEQAAPEWLATAAPRLQSAHPFRVAPLGWYDLLDPLLTTSPYQGCFATGEIFDRDDVLQRMSALLDDSAGQRQRQADFHESLADLPPPLEALRAAVAR</sequence>